<evidence type="ECO:0000313" key="2">
    <source>
        <dbReference type="Proteomes" id="UP000238949"/>
    </source>
</evidence>
<name>A0A2S9V4Q2_9ALTE</name>
<accession>A0A2S9V4Q2</accession>
<keyword evidence="2" id="KW-1185">Reference proteome</keyword>
<proteinExistence type="predicted"/>
<dbReference type="Proteomes" id="UP000238949">
    <property type="component" value="Unassembled WGS sequence"/>
</dbReference>
<sequence length="346" mass="39574">MGVTGQGANYTAFAQKAYPQHSKKLNWHKLYSSTNLDNEFKHILLFMKPFSFSILLAVLFSPAGFANDAPEKVIFTRAFADEAYGYYHAQILAQVLELTPEFGAAVAEPHPQPMPQARQIIKLQSGEAQVMWSATSAEREKQLLTVRFPLLQGLAGYRVLVIHKYKQGSYPQDVTKSTLQSYLGVQGADWPDLTVLKYNGYQVEGLPWSLWFANMFIAVEKGMVDYFPRNVIEVSNDLERHADKLVKLEDNLLLRYPSYEYFFVSPKHPKLVKRLYTGLLRMLDSGELKTYFDKHYNHRRALELATDPNRKIFELENPGIKQTFENPLWSQSPAPLRAYLAARAAE</sequence>
<gene>
    <name evidence="1" type="ORF">C6Y40_21985</name>
</gene>
<dbReference type="AlphaFoldDB" id="A0A2S9V4Q2"/>
<dbReference type="SUPFAM" id="SSF53850">
    <property type="entry name" value="Periplasmic binding protein-like II"/>
    <property type="match status" value="1"/>
</dbReference>
<dbReference type="EMBL" id="PVNP01000206">
    <property type="protein sequence ID" value="PRO71403.1"/>
    <property type="molecule type" value="Genomic_DNA"/>
</dbReference>
<evidence type="ECO:0000313" key="1">
    <source>
        <dbReference type="EMBL" id="PRO71403.1"/>
    </source>
</evidence>
<protein>
    <submittedName>
        <fullName evidence="1">Uncharacterized protein</fullName>
    </submittedName>
</protein>
<organism evidence="1 2">
    <name type="scientific">Alteromonas alba</name>
    <dbReference type="NCBI Taxonomy" id="2079529"/>
    <lineage>
        <taxon>Bacteria</taxon>
        <taxon>Pseudomonadati</taxon>
        <taxon>Pseudomonadota</taxon>
        <taxon>Gammaproteobacteria</taxon>
        <taxon>Alteromonadales</taxon>
        <taxon>Alteromonadaceae</taxon>
        <taxon>Alteromonas/Salinimonas group</taxon>
        <taxon>Alteromonas</taxon>
    </lineage>
</organism>
<comment type="caution">
    <text evidence="1">The sequence shown here is derived from an EMBL/GenBank/DDBJ whole genome shotgun (WGS) entry which is preliminary data.</text>
</comment>
<reference evidence="2" key="1">
    <citation type="journal article" date="2020" name="Int. J. Syst. Evol. Microbiol.">
        <title>Alteromonas alba sp. nov., a marine bacterium isolated from the seawater of the West Pacific Ocean.</title>
        <authorList>
            <person name="Sun C."/>
            <person name="Wu Y.-H."/>
            <person name="Xamxidin M."/>
            <person name="Cheng H."/>
            <person name="Xu X.-W."/>
        </authorList>
    </citation>
    <scope>NUCLEOTIDE SEQUENCE [LARGE SCALE GENOMIC DNA]</scope>
    <source>
        <strain evidence="2">190</strain>
    </source>
</reference>